<keyword evidence="1" id="KW-0472">Membrane</keyword>
<dbReference type="AlphaFoldDB" id="A0A6G8Q8Z9"/>
<feature type="transmembrane region" description="Helical" evidence="1">
    <location>
        <begin position="12"/>
        <end position="36"/>
    </location>
</feature>
<dbReference type="RefSeq" id="WP_166175796.1">
    <property type="nucleotide sequence ID" value="NZ_CP045119.1"/>
</dbReference>
<evidence type="ECO:0000313" key="2">
    <source>
        <dbReference type="EMBL" id="QIN82965.1"/>
    </source>
</evidence>
<dbReference type="Proteomes" id="UP000501452">
    <property type="component" value="Chromosome"/>
</dbReference>
<evidence type="ECO:0000313" key="3">
    <source>
        <dbReference type="Proteomes" id="UP000501452"/>
    </source>
</evidence>
<accession>A0A6G8Q8Z9</accession>
<keyword evidence="3" id="KW-1185">Reference proteome</keyword>
<evidence type="ECO:0000256" key="1">
    <source>
        <dbReference type="SAM" id="Phobius"/>
    </source>
</evidence>
<dbReference type="Pfam" id="PF07963">
    <property type="entry name" value="N_methyl"/>
    <property type="match status" value="1"/>
</dbReference>
<dbReference type="NCBIfam" id="TIGR02532">
    <property type="entry name" value="IV_pilin_GFxxxE"/>
    <property type="match status" value="1"/>
</dbReference>
<name>A0A6G8Q8Z9_9ACTN</name>
<dbReference type="InterPro" id="IPR012902">
    <property type="entry name" value="N_methyl_site"/>
</dbReference>
<proteinExistence type="predicted"/>
<protein>
    <submittedName>
        <fullName evidence="2">Prepilin-type N-terminal cleavage/methylation domain-containing protein</fullName>
    </submittedName>
</protein>
<dbReference type="KEGG" id="rub:GBA63_10110"/>
<dbReference type="EMBL" id="CP045119">
    <property type="protein sequence ID" value="QIN82965.1"/>
    <property type="molecule type" value="Genomic_DNA"/>
</dbReference>
<sequence length="207" mass="22675">MKVRRSLAEEDGFTLTELMVTILLMSVAMGALYSVFDMSLRVFSFGNDKTEAVENARLGLERMEREIRTAYPYNKLDGVSTNDNLLGGYSPSSAVTPNPSPSITFFNDLNGNHAEDPSERVTYGLNGDSPPALLRNGKPLVEFVRPGGLSFTFCESVDSCDPASPPSITEGQMKLVHIELRVQVDRGISGPATQTLATDVKLRNRLR</sequence>
<organism evidence="2 3">
    <name type="scientific">Rubrobacter tropicus</name>
    <dbReference type="NCBI Taxonomy" id="2653851"/>
    <lineage>
        <taxon>Bacteria</taxon>
        <taxon>Bacillati</taxon>
        <taxon>Actinomycetota</taxon>
        <taxon>Rubrobacteria</taxon>
        <taxon>Rubrobacterales</taxon>
        <taxon>Rubrobacteraceae</taxon>
        <taxon>Rubrobacter</taxon>
    </lineage>
</organism>
<reference evidence="2 3" key="1">
    <citation type="submission" date="2019-10" db="EMBL/GenBank/DDBJ databases">
        <title>Rubrobacter sp nov SCSIO 52090 isolated from a deep-sea sediment in the South China Sea.</title>
        <authorList>
            <person name="Chen R.W."/>
        </authorList>
    </citation>
    <scope>NUCLEOTIDE SEQUENCE [LARGE SCALE GENOMIC DNA]</scope>
    <source>
        <strain evidence="2 3">SCSIO 52909</strain>
    </source>
</reference>
<keyword evidence="1" id="KW-0812">Transmembrane</keyword>
<gene>
    <name evidence="2" type="ORF">GBA63_10110</name>
</gene>
<keyword evidence="1" id="KW-1133">Transmembrane helix</keyword>